<protein>
    <recommendedName>
        <fullName evidence="1">Retroviral polymerase SH3-like domain-containing protein</fullName>
    </recommendedName>
</protein>
<gene>
    <name evidence="2" type="ORF">Slati_4431600</name>
</gene>
<sequence length="178" mass="20689">MAPSKISQTPYEIWHGKPASYKYFKLWGSPTYVKRLEGDILDSGSSLCRFIGYLKETRGYYFYDPSEQKVFVSRNTVFLKKDFPSDSRRDEIHLEESSEVSHETSETTSTPIVLIDSVLVLRRLTRVTQPPERYRFVGLTSQLDNDPKTYREVMSDIDLYKCLEAIKSEMDSMESNQV</sequence>
<name>A0AAW2SR94_9LAMI</name>
<reference evidence="2" key="2">
    <citation type="journal article" date="2024" name="Plant">
        <title>Genomic evolution and insights into agronomic trait innovations of Sesamum species.</title>
        <authorList>
            <person name="Miao H."/>
            <person name="Wang L."/>
            <person name="Qu L."/>
            <person name="Liu H."/>
            <person name="Sun Y."/>
            <person name="Le M."/>
            <person name="Wang Q."/>
            <person name="Wei S."/>
            <person name="Zheng Y."/>
            <person name="Lin W."/>
            <person name="Duan Y."/>
            <person name="Cao H."/>
            <person name="Xiong S."/>
            <person name="Wang X."/>
            <person name="Wei L."/>
            <person name="Li C."/>
            <person name="Ma Q."/>
            <person name="Ju M."/>
            <person name="Zhao R."/>
            <person name="Li G."/>
            <person name="Mu C."/>
            <person name="Tian Q."/>
            <person name="Mei H."/>
            <person name="Zhang T."/>
            <person name="Gao T."/>
            <person name="Zhang H."/>
        </authorList>
    </citation>
    <scope>NUCLEOTIDE SEQUENCE</scope>
    <source>
        <strain evidence="2">KEN1</strain>
    </source>
</reference>
<reference evidence="2" key="1">
    <citation type="submission" date="2020-06" db="EMBL/GenBank/DDBJ databases">
        <authorList>
            <person name="Li T."/>
            <person name="Hu X."/>
            <person name="Zhang T."/>
            <person name="Song X."/>
            <person name="Zhang H."/>
            <person name="Dai N."/>
            <person name="Sheng W."/>
            <person name="Hou X."/>
            <person name="Wei L."/>
        </authorList>
    </citation>
    <scope>NUCLEOTIDE SEQUENCE</scope>
    <source>
        <strain evidence="2">KEN1</strain>
        <tissue evidence="2">Leaf</tissue>
    </source>
</reference>
<organism evidence="2">
    <name type="scientific">Sesamum latifolium</name>
    <dbReference type="NCBI Taxonomy" id="2727402"/>
    <lineage>
        <taxon>Eukaryota</taxon>
        <taxon>Viridiplantae</taxon>
        <taxon>Streptophyta</taxon>
        <taxon>Embryophyta</taxon>
        <taxon>Tracheophyta</taxon>
        <taxon>Spermatophyta</taxon>
        <taxon>Magnoliopsida</taxon>
        <taxon>eudicotyledons</taxon>
        <taxon>Gunneridae</taxon>
        <taxon>Pentapetalae</taxon>
        <taxon>asterids</taxon>
        <taxon>lamiids</taxon>
        <taxon>Lamiales</taxon>
        <taxon>Pedaliaceae</taxon>
        <taxon>Sesamum</taxon>
    </lineage>
</organism>
<dbReference type="InterPro" id="IPR057670">
    <property type="entry name" value="SH3_retrovirus"/>
</dbReference>
<dbReference type="Pfam" id="PF25597">
    <property type="entry name" value="SH3_retrovirus"/>
    <property type="match status" value="1"/>
</dbReference>
<proteinExistence type="predicted"/>
<feature type="domain" description="Retroviral polymerase SH3-like" evidence="1">
    <location>
        <begin position="39"/>
        <end position="87"/>
    </location>
</feature>
<dbReference type="AlphaFoldDB" id="A0AAW2SR94"/>
<comment type="caution">
    <text evidence="2">The sequence shown here is derived from an EMBL/GenBank/DDBJ whole genome shotgun (WGS) entry which is preliminary data.</text>
</comment>
<accession>A0AAW2SR94</accession>
<evidence type="ECO:0000259" key="1">
    <source>
        <dbReference type="Pfam" id="PF25597"/>
    </source>
</evidence>
<dbReference type="EMBL" id="JACGWN010000016">
    <property type="protein sequence ID" value="KAL0394654.1"/>
    <property type="molecule type" value="Genomic_DNA"/>
</dbReference>
<evidence type="ECO:0000313" key="2">
    <source>
        <dbReference type="EMBL" id="KAL0394654.1"/>
    </source>
</evidence>